<dbReference type="STRING" id="342668.A0A1B8GC71"/>
<proteinExistence type="inferred from homology"/>
<comment type="similarity">
    <text evidence="1">Belongs to the ice-binding protein family.</text>
</comment>
<accession>A0A1B8GC71</accession>
<dbReference type="OrthoDB" id="10264374at2759"/>
<reference evidence="6" key="2">
    <citation type="journal article" date="2018" name="Nat. Commun.">
        <title>Extreme sensitivity to ultraviolet light in the fungal pathogen causing white-nose syndrome of bats.</title>
        <authorList>
            <person name="Palmer J.M."/>
            <person name="Drees K.P."/>
            <person name="Foster J.T."/>
            <person name="Lindner D.L."/>
        </authorList>
    </citation>
    <scope>NUCLEOTIDE SEQUENCE [LARGE SCALE GENOMIC DNA]</scope>
    <source>
        <strain evidence="6">UAMH 10579</strain>
    </source>
</reference>
<dbReference type="InterPro" id="IPR021884">
    <property type="entry name" value="Ice-bd_prot"/>
</dbReference>
<dbReference type="Pfam" id="PF11999">
    <property type="entry name" value="Ice_binding"/>
    <property type="match status" value="1"/>
</dbReference>
<evidence type="ECO:0000256" key="1">
    <source>
        <dbReference type="ARBA" id="ARBA00005445"/>
    </source>
</evidence>
<feature type="region of interest" description="Disordered" evidence="3">
    <location>
        <begin position="379"/>
        <end position="407"/>
    </location>
</feature>
<dbReference type="EMBL" id="KV460253">
    <property type="protein sequence ID" value="OBT93449.1"/>
    <property type="molecule type" value="Genomic_DNA"/>
</dbReference>
<feature type="compositionally biased region" description="Low complexity" evidence="3">
    <location>
        <begin position="225"/>
        <end position="325"/>
    </location>
</feature>
<feature type="chain" id="PRO_5008608436" description="DUF3494 domain-containing protein" evidence="4">
    <location>
        <begin position="19"/>
        <end position="679"/>
    </location>
</feature>
<keyword evidence="6" id="KW-1185">Reference proteome</keyword>
<evidence type="ECO:0000256" key="4">
    <source>
        <dbReference type="SAM" id="SignalP"/>
    </source>
</evidence>
<evidence type="ECO:0000256" key="3">
    <source>
        <dbReference type="SAM" id="MobiDB-lite"/>
    </source>
</evidence>
<reference evidence="5 6" key="1">
    <citation type="submission" date="2016-03" db="EMBL/GenBank/DDBJ databases">
        <title>Comparative genomics of Pseudogymnoascus destructans, the fungus causing white-nose syndrome of bats.</title>
        <authorList>
            <person name="Palmer J.M."/>
            <person name="Drees K.P."/>
            <person name="Foster J.T."/>
            <person name="Lindner D.L."/>
        </authorList>
    </citation>
    <scope>NUCLEOTIDE SEQUENCE [LARGE SCALE GENOMIC DNA]</scope>
    <source>
        <strain evidence="5 6">UAMH 10579</strain>
    </source>
</reference>
<gene>
    <name evidence="5" type="ORF">VE01_08688</name>
</gene>
<evidence type="ECO:0000313" key="5">
    <source>
        <dbReference type="EMBL" id="OBT93449.1"/>
    </source>
</evidence>
<dbReference type="Proteomes" id="UP000091956">
    <property type="component" value="Unassembled WGS sequence"/>
</dbReference>
<evidence type="ECO:0000313" key="6">
    <source>
        <dbReference type="Proteomes" id="UP000091956"/>
    </source>
</evidence>
<feature type="signal peptide" evidence="4">
    <location>
        <begin position="1"/>
        <end position="18"/>
    </location>
</feature>
<dbReference type="AlphaFoldDB" id="A0A1B8GC71"/>
<feature type="region of interest" description="Disordered" evidence="3">
    <location>
        <begin position="221"/>
        <end position="325"/>
    </location>
</feature>
<evidence type="ECO:0000256" key="2">
    <source>
        <dbReference type="ARBA" id="ARBA00022729"/>
    </source>
</evidence>
<evidence type="ECO:0008006" key="7">
    <source>
        <dbReference type="Google" id="ProtNLM"/>
    </source>
</evidence>
<organism evidence="5 6">
    <name type="scientific">Pseudogymnoascus verrucosus</name>
    <dbReference type="NCBI Taxonomy" id="342668"/>
    <lineage>
        <taxon>Eukaryota</taxon>
        <taxon>Fungi</taxon>
        <taxon>Dikarya</taxon>
        <taxon>Ascomycota</taxon>
        <taxon>Pezizomycotina</taxon>
        <taxon>Leotiomycetes</taxon>
        <taxon>Thelebolales</taxon>
        <taxon>Thelebolaceae</taxon>
        <taxon>Pseudogymnoascus</taxon>
    </lineage>
</organism>
<dbReference type="RefSeq" id="XP_018127182.1">
    <property type="nucleotide sequence ID" value="XM_018278108.2"/>
</dbReference>
<sequence length="679" mass="66956">MRGLLFLTLAANLGSAFAQVVDLGLAASYGVLAHASISNSGPTTVNGDIGTTGTSIVGFPPGVYTGNRNVGLLATTAFNNAEAAYTTLGQLPGIILVGNLGGRLLPPGVYRFPTAAVLSGTLILAGQGSPCDSWVFLIGSTLSTSVGSSVIVTGGGNPGNVFWRVGASATIQIGSQFSGNILAGVAVTLNPGASIQGSVYALGSSVVLNSNEVAAQANSCPLGASTSTSVSSTSTTASSDSSTSTDVSTTTDSSTSTTTDVTTTTSSDSSTSTDVSTTSTSTDVPTNTSTSTDIPTTTDSSTSTDVTTTTSTSTDVSTTDVSTTTDITTATSTTTDVTTATSTTTDVTTATSTSTDIPTATDVTTATDTTTATDITTATSTSTDVTTTTSTSTDVPTTTDSSSSSSSVTSAFASLTSTSTASLPSLTSSTIISVTNSSAISSPPASTTSIVYATTVYTITKCPATVTNCPIGSATTELISLYTTVCPVAASATKQPPSGYTVSTVFTTIVYTITKCPKTVTNCPVGSVTTEIRSLYTTTCPVTQSFVNSVLTPQSSIPARPASSQLPAAVLPSRISSIAIASPVSTVSLALGLSGAAPVSSVSPASGPSSVQGSVLVIGAPPSSNLVISTVTASKGTVNVSQTSQPSAAYTGPISSSGVMNKGTSASLLVLAIGALLFL</sequence>
<dbReference type="GeneID" id="28842074"/>
<keyword evidence="2 4" id="KW-0732">Signal</keyword>
<protein>
    <recommendedName>
        <fullName evidence="7">DUF3494 domain-containing protein</fullName>
    </recommendedName>
</protein>
<name>A0A1B8GC71_9PEZI</name>